<dbReference type="GO" id="GO:0071944">
    <property type="term" value="C:cell periphery"/>
    <property type="evidence" value="ECO:0007669"/>
    <property type="project" value="UniProtKB-ARBA"/>
</dbReference>
<evidence type="ECO:0000256" key="9">
    <source>
        <dbReference type="ARBA" id="ARBA00022777"/>
    </source>
</evidence>
<dbReference type="InterPro" id="IPR000961">
    <property type="entry name" value="AGC-kinase_C"/>
</dbReference>
<dbReference type="GO" id="GO:0004674">
    <property type="term" value="F:protein serine/threonine kinase activity"/>
    <property type="evidence" value="ECO:0007669"/>
    <property type="project" value="UniProtKB-KW"/>
</dbReference>
<dbReference type="InterPro" id="IPR017892">
    <property type="entry name" value="Pkinase_C"/>
</dbReference>
<keyword evidence="8 13" id="KW-0547">Nucleotide-binding</keyword>
<sequence length="475" mass="55179">MGDARQLPADGISQYTRDKASRTRIAIESFYAQCVTQSVEREKRAQKLEEDMTLKGLTEEQKEEQRKVQRAKESDFLRLKRTRLQVTDFDSLKVIGRGAFGEVRLVQKVDTGHIYAMKILRKSEMLEKEQTAHVRAERDILSEADCEWVVKMYYSFQDYANLYLVMEFLPGGDMMTLLIKKDTLPEEATQFYIAEAALAIQFIHNLGFIHRDIKPDNLLLDARGHVKLSDFGLCTGLKKIHRTEHYRNWPSQLPADFVQKPFESKRKAETWKKNRRAFAYSTVGTPDYIAPEVFQPNGYTKSCDWWSLGVIMYEMLIGYPPFCSETPQETYRKVVNWQQTLVFPPEMPISVEARATIKRFCSESERRMGHNNGIEEIKACPFFKRIDWLHIREKPAPVRVEVKSIDDTSNFDDFPDADLGLPLPAQRPPDAELPGRRGEFVDFTYNRFNGLTQRMRFDGSDPQDLRLIFDQEPTP</sequence>
<dbReference type="Gene3D" id="3.30.200.20">
    <property type="entry name" value="Phosphorylase Kinase, domain 1"/>
    <property type="match status" value="1"/>
</dbReference>
<keyword evidence="19" id="KW-1185">Reference proteome</keyword>
<evidence type="ECO:0000259" key="16">
    <source>
        <dbReference type="PROSITE" id="PS50011"/>
    </source>
</evidence>
<comment type="catalytic activity">
    <reaction evidence="11">
        <text>L-threonyl-[protein] + ATP = O-phospho-L-threonyl-[protein] + ADP + H(+)</text>
        <dbReference type="Rhea" id="RHEA:46608"/>
        <dbReference type="Rhea" id="RHEA-COMP:11060"/>
        <dbReference type="Rhea" id="RHEA-COMP:11605"/>
        <dbReference type="ChEBI" id="CHEBI:15378"/>
        <dbReference type="ChEBI" id="CHEBI:30013"/>
        <dbReference type="ChEBI" id="CHEBI:30616"/>
        <dbReference type="ChEBI" id="CHEBI:61977"/>
        <dbReference type="ChEBI" id="CHEBI:456216"/>
        <dbReference type="EC" id="2.7.11.1"/>
    </reaction>
</comment>
<evidence type="ECO:0000256" key="14">
    <source>
        <dbReference type="RuleBase" id="RU000304"/>
    </source>
</evidence>
<dbReference type="SUPFAM" id="SSF56112">
    <property type="entry name" value="Protein kinase-like (PK-like)"/>
    <property type="match status" value="1"/>
</dbReference>
<dbReference type="AlphaFoldDB" id="A0AA36CT78"/>
<feature type="domain" description="Protein kinase" evidence="16">
    <location>
        <begin position="89"/>
        <end position="383"/>
    </location>
</feature>
<evidence type="ECO:0000256" key="10">
    <source>
        <dbReference type="ARBA" id="ARBA00022840"/>
    </source>
</evidence>
<keyword evidence="5 14" id="KW-0723">Serine/threonine-protein kinase</keyword>
<dbReference type="FunFam" id="1.10.510.10:FF:000057">
    <property type="entry name" value="Non-specific serine/threonine protein kinase"/>
    <property type="match status" value="1"/>
</dbReference>
<dbReference type="PROSITE" id="PS00107">
    <property type="entry name" value="PROTEIN_KINASE_ATP"/>
    <property type="match status" value="1"/>
</dbReference>
<dbReference type="FunFam" id="1.10.510.10:FF:000086">
    <property type="entry name" value="Non-specific serine/threonine protein kinase"/>
    <property type="match status" value="1"/>
</dbReference>
<dbReference type="PANTHER" id="PTHR22988">
    <property type="entry name" value="MYOTONIC DYSTROPHY S/T KINASE-RELATED"/>
    <property type="match status" value="1"/>
</dbReference>
<evidence type="ECO:0000256" key="3">
    <source>
        <dbReference type="ARBA" id="ARBA00012513"/>
    </source>
</evidence>
<evidence type="ECO:0000313" key="18">
    <source>
        <dbReference type="EMBL" id="CAJ0574880.1"/>
    </source>
</evidence>
<evidence type="ECO:0000256" key="1">
    <source>
        <dbReference type="ARBA" id="ARBA00004496"/>
    </source>
</evidence>
<organism evidence="18 19">
    <name type="scientific">Mesorhabditis spiculigera</name>
    <dbReference type="NCBI Taxonomy" id="96644"/>
    <lineage>
        <taxon>Eukaryota</taxon>
        <taxon>Metazoa</taxon>
        <taxon>Ecdysozoa</taxon>
        <taxon>Nematoda</taxon>
        <taxon>Chromadorea</taxon>
        <taxon>Rhabditida</taxon>
        <taxon>Rhabditina</taxon>
        <taxon>Rhabditomorpha</taxon>
        <taxon>Rhabditoidea</taxon>
        <taxon>Rhabditidae</taxon>
        <taxon>Mesorhabditinae</taxon>
        <taxon>Mesorhabditis</taxon>
    </lineage>
</organism>
<dbReference type="EC" id="2.7.11.1" evidence="3"/>
<proteinExistence type="inferred from homology"/>
<dbReference type="PROSITE" id="PS51285">
    <property type="entry name" value="AGC_KINASE_CTER"/>
    <property type="match status" value="1"/>
</dbReference>
<evidence type="ECO:0000313" key="19">
    <source>
        <dbReference type="Proteomes" id="UP001177023"/>
    </source>
</evidence>
<dbReference type="GO" id="GO:0005737">
    <property type="term" value="C:cytoplasm"/>
    <property type="evidence" value="ECO:0007669"/>
    <property type="project" value="UniProtKB-SubCell"/>
</dbReference>
<feature type="region of interest" description="Disordered" evidence="15">
    <location>
        <begin position="416"/>
        <end position="436"/>
    </location>
</feature>
<evidence type="ECO:0000256" key="5">
    <source>
        <dbReference type="ARBA" id="ARBA00022527"/>
    </source>
</evidence>
<comment type="similarity">
    <text evidence="2">Belongs to the protein kinase superfamily. AGC Ser/Thr protein kinase family.</text>
</comment>
<keyword evidence="4" id="KW-0963">Cytoplasm</keyword>
<evidence type="ECO:0000256" key="8">
    <source>
        <dbReference type="ARBA" id="ARBA00022741"/>
    </source>
</evidence>
<evidence type="ECO:0000256" key="13">
    <source>
        <dbReference type="PROSITE-ProRule" id="PRU10141"/>
    </source>
</evidence>
<evidence type="ECO:0000256" key="4">
    <source>
        <dbReference type="ARBA" id="ARBA00022490"/>
    </source>
</evidence>
<dbReference type="InterPro" id="IPR017441">
    <property type="entry name" value="Protein_kinase_ATP_BS"/>
</dbReference>
<dbReference type="PROSITE" id="PS00108">
    <property type="entry name" value="PROTEIN_KINASE_ST"/>
    <property type="match status" value="1"/>
</dbReference>
<accession>A0AA36CT78</accession>
<evidence type="ECO:0000256" key="11">
    <source>
        <dbReference type="ARBA" id="ARBA00047899"/>
    </source>
</evidence>
<keyword evidence="7" id="KW-0808">Transferase</keyword>
<comment type="catalytic activity">
    <reaction evidence="12">
        <text>L-seryl-[protein] + ATP = O-phospho-L-seryl-[protein] + ADP + H(+)</text>
        <dbReference type="Rhea" id="RHEA:17989"/>
        <dbReference type="Rhea" id="RHEA-COMP:9863"/>
        <dbReference type="Rhea" id="RHEA-COMP:11604"/>
        <dbReference type="ChEBI" id="CHEBI:15378"/>
        <dbReference type="ChEBI" id="CHEBI:29999"/>
        <dbReference type="ChEBI" id="CHEBI:30616"/>
        <dbReference type="ChEBI" id="CHEBI:83421"/>
        <dbReference type="ChEBI" id="CHEBI:456216"/>
        <dbReference type="EC" id="2.7.11.1"/>
    </reaction>
</comment>
<dbReference type="CDD" id="cd21775">
    <property type="entry name" value="MobB_NDR-like"/>
    <property type="match status" value="1"/>
</dbReference>
<dbReference type="EMBL" id="CATQJA010002634">
    <property type="protein sequence ID" value="CAJ0574880.1"/>
    <property type="molecule type" value="Genomic_DNA"/>
</dbReference>
<dbReference type="FunFam" id="3.30.200.20:FF:000192">
    <property type="entry name" value="Serine/threonine-protein kinase cot-1"/>
    <property type="match status" value="1"/>
</dbReference>
<comment type="caution">
    <text evidence="18">The sequence shown here is derived from an EMBL/GenBank/DDBJ whole genome shotgun (WGS) entry which is preliminary data.</text>
</comment>
<evidence type="ECO:0000256" key="6">
    <source>
        <dbReference type="ARBA" id="ARBA00022553"/>
    </source>
</evidence>
<dbReference type="InterPro" id="IPR050839">
    <property type="entry name" value="Rho-assoc_Ser/Thr_Kinase"/>
</dbReference>
<evidence type="ECO:0000256" key="2">
    <source>
        <dbReference type="ARBA" id="ARBA00009903"/>
    </source>
</evidence>
<dbReference type="Proteomes" id="UP001177023">
    <property type="component" value="Unassembled WGS sequence"/>
</dbReference>
<feature type="binding site" evidence="13">
    <location>
        <position position="118"/>
    </location>
    <ligand>
        <name>ATP</name>
        <dbReference type="ChEBI" id="CHEBI:30616"/>
    </ligand>
</feature>
<dbReference type="Pfam" id="PF00069">
    <property type="entry name" value="Pkinase"/>
    <property type="match status" value="1"/>
</dbReference>
<dbReference type="Pfam" id="PF00433">
    <property type="entry name" value="Pkinase_C"/>
    <property type="match status" value="1"/>
</dbReference>
<evidence type="ECO:0000256" key="15">
    <source>
        <dbReference type="SAM" id="MobiDB-lite"/>
    </source>
</evidence>
<dbReference type="PROSITE" id="PS50011">
    <property type="entry name" value="PROTEIN_KINASE_DOM"/>
    <property type="match status" value="1"/>
</dbReference>
<keyword evidence="10 13" id="KW-0067">ATP-binding</keyword>
<feature type="non-terminal residue" evidence="18">
    <location>
        <position position="1"/>
    </location>
</feature>
<dbReference type="CDD" id="cd05599">
    <property type="entry name" value="STKc_NDR_like"/>
    <property type="match status" value="1"/>
</dbReference>
<evidence type="ECO:0000259" key="17">
    <source>
        <dbReference type="PROSITE" id="PS51285"/>
    </source>
</evidence>
<protein>
    <recommendedName>
        <fullName evidence="3">non-specific serine/threonine protein kinase</fullName>
        <ecNumber evidence="3">2.7.11.1</ecNumber>
    </recommendedName>
</protein>
<keyword evidence="9" id="KW-0418">Kinase</keyword>
<reference evidence="18" key="1">
    <citation type="submission" date="2023-06" db="EMBL/GenBank/DDBJ databases">
        <authorList>
            <person name="Delattre M."/>
        </authorList>
    </citation>
    <scope>NUCLEOTIDE SEQUENCE</scope>
    <source>
        <strain evidence="18">AF72</strain>
    </source>
</reference>
<dbReference type="InterPro" id="IPR000719">
    <property type="entry name" value="Prot_kinase_dom"/>
</dbReference>
<dbReference type="InterPro" id="IPR008271">
    <property type="entry name" value="Ser/Thr_kinase_AS"/>
</dbReference>
<gene>
    <name evidence="18" type="ORF">MSPICULIGERA_LOCUS13203</name>
</gene>
<name>A0AA36CT78_9BILA</name>
<dbReference type="SMART" id="SM00220">
    <property type="entry name" value="S_TKc"/>
    <property type="match status" value="1"/>
</dbReference>
<dbReference type="SMART" id="SM00133">
    <property type="entry name" value="S_TK_X"/>
    <property type="match status" value="1"/>
</dbReference>
<dbReference type="InterPro" id="IPR011009">
    <property type="entry name" value="Kinase-like_dom_sf"/>
</dbReference>
<feature type="domain" description="AGC-kinase C-terminal" evidence="17">
    <location>
        <begin position="384"/>
        <end position="455"/>
    </location>
</feature>
<comment type="subcellular location">
    <subcellularLocation>
        <location evidence="1">Cytoplasm</location>
    </subcellularLocation>
</comment>
<keyword evidence="6" id="KW-0597">Phosphoprotein</keyword>
<dbReference type="GO" id="GO:0005524">
    <property type="term" value="F:ATP binding"/>
    <property type="evidence" value="ECO:0007669"/>
    <property type="project" value="UniProtKB-UniRule"/>
</dbReference>
<evidence type="ECO:0000256" key="7">
    <source>
        <dbReference type="ARBA" id="ARBA00022679"/>
    </source>
</evidence>
<evidence type="ECO:0000256" key="12">
    <source>
        <dbReference type="ARBA" id="ARBA00048679"/>
    </source>
</evidence>
<dbReference type="Gene3D" id="1.10.510.10">
    <property type="entry name" value="Transferase(Phosphotransferase) domain 1"/>
    <property type="match status" value="1"/>
</dbReference>